<evidence type="ECO:0000313" key="2">
    <source>
        <dbReference type="EMBL" id="KTW26914.1"/>
    </source>
</evidence>
<evidence type="ECO:0000256" key="1">
    <source>
        <dbReference type="SAM" id="MobiDB-lite"/>
    </source>
</evidence>
<organism evidence="2 3">
    <name type="scientific">Pneumocystis jirovecii (strain RU7)</name>
    <name type="common">Human pneumocystis pneumonia agent</name>
    <dbReference type="NCBI Taxonomy" id="1408657"/>
    <lineage>
        <taxon>Eukaryota</taxon>
        <taxon>Fungi</taxon>
        <taxon>Dikarya</taxon>
        <taxon>Ascomycota</taxon>
        <taxon>Taphrinomycotina</taxon>
        <taxon>Pneumocystomycetes</taxon>
        <taxon>Pneumocystaceae</taxon>
        <taxon>Pneumocystis</taxon>
    </lineage>
</organism>
<dbReference type="VEuPathDB" id="FungiDB:T551_03376"/>
<dbReference type="OrthoDB" id="2420608at2759"/>
<dbReference type="GO" id="GO:0042393">
    <property type="term" value="F:histone binding"/>
    <property type="evidence" value="ECO:0007669"/>
    <property type="project" value="InterPro"/>
</dbReference>
<evidence type="ECO:0000313" key="3">
    <source>
        <dbReference type="Proteomes" id="UP000053447"/>
    </source>
</evidence>
<comment type="caution">
    <text evidence="2">The sequence shown here is derived from an EMBL/GenBank/DDBJ whole genome shotgun (WGS) entry which is preliminary data.</text>
</comment>
<gene>
    <name evidence="2" type="ORF">T551_03376</name>
</gene>
<dbReference type="Pfam" id="PF10384">
    <property type="entry name" value="Scm3"/>
    <property type="match status" value="1"/>
</dbReference>
<dbReference type="GO" id="GO:0046982">
    <property type="term" value="F:protein heterodimerization activity"/>
    <property type="evidence" value="ECO:0007669"/>
    <property type="project" value="InterPro"/>
</dbReference>
<feature type="region of interest" description="Disordered" evidence="1">
    <location>
        <begin position="308"/>
        <end position="328"/>
    </location>
</feature>
<dbReference type="GeneID" id="28941894"/>
<dbReference type="eggNOG" id="ENOG502SCHT">
    <property type="taxonomic scope" value="Eukaryota"/>
</dbReference>
<dbReference type="InterPro" id="IPR018465">
    <property type="entry name" value="Scm3/HJURP"/>
</dbReference>
<dbReference type="STRING" id="1408657.A0A0W4ZEX0"/>
<reference evidence="3" key="1">
    <citation type="journal article" date="2016" name="Nat. Commun.">
        <title>Genome analysis of three Pneumocystis species reveals adaptation mechanisms to life exclusively in mammalian hosts.</title>
        <authorList>
            <person name="Ma L."/>
            <person name="Chen Z."/>
            <person name="Huang D.W."/>
            <person name="Kutty G."/>
            <person name="Ishihara M."/>
            <person name="Wang H."/>
            <person name="Abouelleil A."/>
            <person name="Bishop L."/>
            <person name="Davey E."/>
            <person name="Deng R."/>
            <person name="Deng X."/>
            <person name="Fan L."/>
            <person name="Fantoni G."/>
            <person name="Fitzgerald M."/>
            <person name="Gogineni E."/>
            <person name="Goldberg J.M."/>
            <person name="Handley G."/>
            <person name="Hu X."/>
            <person name="Huber C."/>
            <person name="Jiao X."/>
            <person name="Jones K."/>
            <person name="Levin J.Z."/>
            <person name="Liu Y."/>
            <person name="Macdonald P."/>
            <person name="Melnikov A."/>
            <person name="Raley C."/>
            <person name="Sassi M."/>
            <person name="Sherman B.T."/>
            <person name="Song X."/>
            <person name="Sykes S."/>
            <person name="Tran B."/>
            <person name="Walsh L."/>
            <person name="Xia Y."/>
            <person name="Yang J."/>
            <person name="Young S."/>
            <person name="Zeng Q."/>
            <person name="Zheng X."/>
            <person name="Stephens R."/>
            <person name="Nusbaum C."/>
            <person name="Birren B.W."/>
            <person name="Azadi P."/>
            <person name="Lempicki R.A."/>
            <person name="Cuomo C.A."/>
            <person name="Kovacs J.A."/>
        </authorList>
    </citation>
    <scope>NUCLEOTIDE SEQUENCE [LARGE SCALE GENOMIC DNA]</scope>
    <source>
        <strain evidence="3">RU7</strain>
    </source>
</reference>
<dbReference type="PANTHER" id="PTHR15992:SF5">
    <property type="entry name" value="HOLLIDAY JUNCTION RECOGNITION PROTEIN"/>
    <property type="match status" value="1"/>
</dbReference>
<dbReference type="AlphaFoldDB" id="A0A0W4ZEX0"/>
<sequence length="352" mass="41278">MNVYDTYDLEYIDLKRLESRTRYESTLEEIFERYGRDMTEESDEVDLRTGEVIVDRGHLNSLRVSWFVGEETLNFNDDNHENDFFENILSLISTNRRNTQMSNKDVIKKRFPKKFPSKEQIFQQFGSLGPSIIKLIESQKRKQKQYFKRKKKTLKCSRRNSNELYNSEIQEMNALTHLSSRATSFKFQQMPINILENAHRKVTSSFNNFFIKNNQNTLFNSLHNVRRFDIIIDCPKSNHSFIQYSKTDHSSPGNALIAKNMSAHPSSTHFFDEYYNFAPSSQIKSAWAFNSQPYSDYIYSVCPSPSESTSHSETEHQSITTSTEQYTDSDTENTHQKKLHCNKLFCFTCSCL</sequence>
<accession>A0A0W4ZEX0</accession>
<name>A0A0W4ZEX0_PNEJ7</name>
<dbReference type="RefSeq" id="XP_018228245.1">
    <property type="nucleotide sequence ID" value="XM_018375639.1"/>
</dbReference>
<dbReference type="InterPro" id="IPR009072">
    <property type="entry name" value="Histone-fold"/>
</dbReference>
<dbReference type="Proteomes" id="UP000053447">
    <property type="component" value="Unassembled WGS sequence"/>
</dbReference>
<proteinExistence type="predicted"/>
<dbReference type="GO" id="GO:0005634">
    <property type="term" value="C:nucleus"/>
    <property type="evidence" value="ECO:0007669"/>
    <property type="project" value="InterPro"/>
</dbReference>
<keyword evidence="3" id="KW-1185">Reference proteome</keyword>
<dbReference type="EMBL" id="LFWA01000016">
    <property type="protein sequence ID" value="KTW26914.1"/>
    <property type="molecule type" value="Genomic_DNA"/>
</dbReference>
<dbReference type="Gene3D" id="1.10.20.10">
    <property type="entry name" value="Histone, subunit A"/>
    <property type="match status" value="1"/>
</dbReference>
<protein>
    <submittedName>
        <fullName evidence="2">Uncharacterized protein</fullName>
    </submittedName>
</protein>
<dbReference type="PANTHER" id="PTHR15992">
    <property type="entry name" value="HOLLIDAY JUNCTION RECOGNITION PROTEIN"/>
    <property type="match status" value="1"/>
</dbReference>